<dbReference type="EMBL" id="BKCP01004294">
    <property type="protein sequence ID" value="GER29905.1"/>
    <property type="molecule type" value="Genomic_DNA"/>
</dbReference>
<gene>
    <name evidence="2" type="ORF">STAS_05807</name>
</gene>
<comment type="caution">
    <text evidence="2">The sequence shown here is derived from an EMBL/GenBank/DDBJ whole genome shotgun (WGS) entry which is preliminary data.</text>
</comment>
<reference evidence="3" key="1">
    <citation type="journal article" date="2019" name="Curr. Biol.">
        <title>Genome Sequence of Striga asiatica Provides Insight into the Evolution of Plant Parasitism.</title>
        <authorList>
            <person name="Yoshida S."/>
            <person name="Kim S."/>
            <person name="Wafula E.K."/>
            <person name="Tanskanen J."/>
            <person name="Kim Y.M."/>
            <person name="Honaas L."/>
            <person name="Yang Z."/>
            <person name="Spallek T."/>
            <person name="Conn C.E."/>
            <person name="Ichihashi Y."/>
            <person name="Cheong K."/>
            <person name="Cui S."/>
            <person name="Der J.P."/>
            <person name="Gundlach H."/>
            <person name="Jiao Y."/>
            <person name="Hori C."/>
            <person name="Ishida J.K."/>
            <person name="Kasahara H."/>
            <person name="Kiba T."/>
            <person name="Kim M.S."/>
            <person name="Koo N."/>
            <person name="Laohavisit A."/>
            <person name="Lee Y.H."/>
            <person name="Lumba S."/>
            <person name="McCourt P."/>
            <person name="Mortimer J.C."/>
            <person name="Mutuku J.M."/>
            <person name="Nomura T."/>
            <person name="Sasaki-Sekimoto Y."/>
            <person name="Seto Y."/>
            <person name="Wang Y."/>
            <person name="Wakatake T."/>
            <person name="Sakakibara H."/>
            <person name="Demura T."/>
            <person name="Yamaguchi S."/>
            <person name="Yoneyama K."/>
            <person name="Manabe R.I."/>
            <person name="Nelson D.C."/>
            <person name="Schulman A.H."/>
            <person name="Timko M.P."/>
            <person name="dePamphilis C.W."/>
            <person name="Choi D."/>
            <person name="Shirasu K."/>
        </authorList>
    </citation>
    <scope>NUCLEOTIDE SEQUENCE [LARGE SCALE GENOMIC DNA]</scope>
    <source>
        <strain evidence="3">cv. UVA1</strain>
    </source>
</reference>
<evidence type="ECO:0000313" key="3">
    <source>
        <dbReference type="Proteomes" id="UP000325081"/>
    </source>
</evidence>
<organism evidence="2 3">
    <name type="scientific">Striga asiatica</name>
    <name type="common">Asiatic witchweed</name>
    <name type="synonym">Buchnera asiatica</name>
    <dbReference type="NCBI Taxonomy" id="4170"/>
    <lineage>
        <taxon>Eukaryota</taxon>
        <taxon>Viridiplantae</taxon>
        <taxon>Streptophyta</taxon>
        <taxon>Embryophyta</taxon>
        <taxon>Tracheophyta</taxon>
        <taxon>Spermatophyta</taxon>
        <taxon>Magnoliopsida</taxon>
        <taxon>eudicotyledons</taxon>
        <taxon>Gunneridae</taxon>
        <taxon>Pentapetalae</taxon>
        <taxon>asterids</taxon>
        <taxon>lamiids</taxon>
        <taxon>Lamiales</taxon>
        <taxon>Orobanchaceae</taxon>
        <taxon>Buchnereae</taxon>
        <taxon>Striga</taxon>
    </lineage>
</organism>
<feature type="compositionally biased region" description="Polar residues" evidence="1">
    <location>
        <begin position="59"/>
        <end position="89"/>
    </location>
</feature>
<protein>
    <submittedName>
        <fullName evidence="2">Zinc finger C3HC4-type RING finger family protein</fullName>
    </submittedName>
</protein>
<feature type="region of interest" description="Disordered" evidence="1">
    <location>
        <begin position="57"/>
        <end position="125"/>
    </location>
</feature>
<proteinExistence type="predicted"/>
<dbReference type="AlphaFoldDB" id="A0A5A7PAJ7"/>
<evidence type="ECO:0000256" key="1">
    <source>
        <dbReference type="SAM" id="MobiDB-lite"/>
    </source>
</evidence>
<accession>A0A5A7PAJ7</accession>
<name>A0A5A7PAJ7_STRAF</name>
<feature type="region of interest" description="Disordered" evidence="1">
    <location>
        <begin position="1"/>
        <end position="40"/>
    </location>
</feature>
<sequence>MKTAEIRGGGVSSNQGRSTEKDQEGESDIPITQASLEESVLRITPKIGTFLTNVLKVGPNTQSKPSLVDSSSPQKDLLNNSQPNRQGTSPAPEIKETHITAVEMETEKEGESNTNPNKMKDPPKTWKRLSTIEGRLQRKPVASKESSYLIARTHSLSATWLASLALDARLRVLSDTKDRWAHSLAVYSVAFSASGRGCYSRSSSAMASCARLLSTAGGLAIGASGCYGSPTRKVIHEGFLVDKRGGFRRAFWCCWSCFSG</sequence>
<evidence type="ECO:0000313" key="2">
    <source>
        <dbReference type="EMBL" id="GER29905.1"/>
    </source>
</evidence>
<keyword evidence="3" id="KW-1185">Reference proteome</keyword>
<dbReference type="Proteomes" id="UP000325081">
    <property type="component" value="Unassembled WGS sequence"/>
</dbReference>